<dbReference type="PANTHER" id="PTHR30547">
    <property type="entry name" value="UNCHARACTERIZED PROTEIN YHCG-RELATED"/>
    <property type="match status" value="1"/>
</dbReference>
<comment type="caution">
    <text evidence="2">The sequence shown here is derived from an EMBL/GenBank/DDBJ whole genome shotgun (WGS) entry which is preliminary data.</text>
</comment>
<dbReference type="InterPro" id="IPR053148">
    <property type="entry name" value="PD-DEXK-like_domain"/>
</dbReference>
<dbReference type="AlphaFoldDB" id="A0A917AZX5"/>
<evidence type="ECO:0000313" key="3">
    <source>
        <dbReference type="Proteomes" id="UP000598775"/>
    </source>
</evidence>
<protein>
    <recommendedName>
        <fullName evidence="1">YhcG PDDEXK nuclease domain-containing protein</fullName>
    </recommendedName>
</protein>
<proteinExistence type="predicted"/>
<dbReference type="Gene3D" id="3.40.1350.10">
    <property type="match status" value="1"/>
</dbReference>
<reference evidence="2 3" key="1">
    <citation type="journal article" date="2014" name="Int. J. Syst. Evol. Microbiol.">
        <title>Complete genome sequence of Corynebacterium casei LMG S-19264T (=DSM 44701T), isolated from a smear-ripened cheese.</title>
        <authorList>
            <consortium name="US DOE Joint Genome Institute (JGI-PGF)"/>
            <person name="Walter F."/>
            <person name="Albersmeier A."/>
            <person name="Kalinowski J."/>
            <person name="Ruckert C."/>
        </authorList>
    </citation>
    <scope>NUCLEOTIDE SEQUENCE [LARGE SCALE GENOMIC DNA]</scope>
    <source>
        <strain evidence="2 3">CGMCC 1.12976</strain>
    </source>
</reference>
<dbReference type="InterPro" id="IPR009362">
    <property type="entry name" value="YhcG_C"/>
</dbReference>
<dbReference type="PANTHER" id="PTHR30547:SF0">
    <property type="entry name" value="BLR8175 PROTEIN"/>
    <property type="match status" value="1"/>
</dbReference>
<dbReference type="GO" id="GO:0003676">
    <property type="term" value="F:nucleic acid binding"/>
    <property type="evidence" value="ECO:0007669"/>
    <property type="project" value="InterPro"/>
</dbReference>
<dbReference type="EMBL" id="BMGP01000001">
    <property type="protein sequence ID" value="GGF11738.1"/>
    <property type="molecule type" value="Genomic_DNA"/>
</dbReference>
<name>A0A917AZX5_9MICO</name>
<organism evidence="2 3">
    <name type="scientific">Subtercola lobariae</name>
    <dbReference type="NCBI Taxonomy" id="1588641"/>
    <lineage>
        <taxon>Bacteria</taxon>
        <taxon>Bacillati</taxon>
        <taxon>Actinomycetota</taxon>
        <taxon>Actinomycetes</taxon>
        <taxon>Micrococcales</taxon>
        <taxon>Microbacteriaceae</taxon>
        <taxon>Subtercola</taxon>
    </lineage>
</organism>
<evidence type="ECO:0000259" key="1">
    <source>
        <dbReference type="Pfam" id="PF06250"/>
    </source>
</evidence>
<feature type="domain" description="YhcG PDDEXK nuclease" evidence="1">
    <location>
        <begin position="1"/>
        <end position="66"/>
    </location>
</feature>
<gene>
    <name evidence="2" type="ORF">GCM10011399_02000</name>
</gene>
<keyword evidence="3" id="KW-1185">Reference proteome</keyword>
<dbReference type="InterPro" id="IPR011856">
    <property type="entry name" value="tRNA_endonuc-like_dom_sf"/>
</dbReference>
<evidence type="ECO:0000313" key="2">
    <source>
        <dbReference type="EMBL" id="GGF11738.1"/>
    </source>
</evidence>
<dbReference type="Pfam" id="PF06250">
    <property type="entry name" value="YhcG_C"/>
    <property type="match status" value="1"/>
</dbReference>
<dbReference type="Proteomes" id="UP000598775">
    <property type="component" value="Unassembled WGS sequence"/>
</dbReference>
<accession>A0A917AZX5</accession>
<sequence length="66" mass="7502">MVERISHTLGEFGTGFAYVGRQIHVAVAGDDFYIDLLFFHVDQLRYVVVELKVGKFKSEYSGQLGF</sequence>